<dbReference type="InterPro" id="IPR022641">
    <property type="entry name" value="CheR_N"/>
</dbReference>
<dbReference type="InterPro" id="IPR000780">
    <property type="entry name" value="CheR_MeTrfase"/>
</dbReference>
<evidence type="ECO:0000259" key="1">
    <source>
        <dbReference type="PROSITE" id="PS50123"/>
    </source>
</evidence>
<dbReference type="Gene3D" id="3.40.50.150">
    <property type="entry name" value="Vaccinia Virus protein VP39"/>
    <property type="match status" value="1"/>
</dbReference>
<dbReference type="Pfam" id="PF03705">
    <property type="entry name" value="CheR_N"/>
    <property type="match status" value="1"/>
</dbReference>
<dbReference type="PANTHER" id="PTHR24422">
    <property type="entry name" value="CHEMOTAXIS PROTEIN METHYLTRANSFERASE"/>
    <property type="match status" value="1"/>
</dbReference>
<dbReference type="SMART" id="SM00138">
    <property type="entry name" value="MeTrc"/>
    <property type="match status" value="1"/>
</dbReference>
<dbReference type="AlphaFoldDB" id="A0A7S8IXV6"/>
<sequence>MVGDNMKANVAVTASRTALYQGHVGKTDALEIELLLESLYRAYEYDFRGYARPSLTRRLALAREHFGCRSYSQLQDVLLHEPAALPKLLGFLTVQVSEMFRDPGYFRALRQEVVPHLKTYPSLKVWVAGCGAGEELYSLVILFREEGLENRTLFYATDIDRDALKEAEAGIYSLDRMASFTTNHRRSGAKESLSEYYHAGSRAAVFDKALRKRTVFAEHNLVSDAVFAEAHLISCRNVLIYFDRPLQRRAIGLFREALVWKGFLGLGDKETVHFTGHDETFESFVRKERIYRKRGDL</sequence>
<keyword evidence="2" id="KW-0808">Transferase</keyword>
<dbReference type="PANTHER" id="PTHR24422:SF8">
    <property type="entry name" value="CHEMOTAXIS PROTEIN"/>
    <property type="match status" value="1"/>
</dbReference>
<name>A0A7S8IXV6_9BACT</name>
<protein>
    <submittedName>
        <fullName evidence="2">Putative methyltransferase Cher3</fullName>
        <ecNumber evidence="2">2.1.1.-</ecNumber>
    </submittedName>
</protein>
<dbReference type="SUPFAM" id="SSF53335">
    <property type="entry name" value="S-adenosyl-L-methionine-dependent methyltransferases"/>
    <property type="match status" value="1"/>
</dbReference>
<dbReference type="Pfam" id="PF01739">
    <property type="entry name" value="CheR"/>
    <property type="match status" value="1"/>
</dbReference>
<keyword evidence="2" id="KW-0489">Methyltransferase</keyword>
<dbReference type="Proteomes" id="UP000593737">
    <property type="component" value="Chromosome"/>
</dbReference>
<accession>A0A7S8IXV6</accession>
<organism evidence="2 3">
    <name type="scientific">Candidatus Nitrospira kreftii</name>
    <dbReference type="NCBI Taxonomy" id="2652173"/>
    <lineage>
        <taxon>Bacteria</taxon>
        <taxon>Pseudomonadati</taxon>
        <taxon>Nitrospirota</taxon>
        <taxon>Nitrospiria</taxon>
        <taxon>Nitrospirales</taxon>
        <taxon>Nitrospiraceae</taxon>
        <taxon>Nitrospira</taxon>
    </lineage>
</organism>
<dbReference type="PRINTS" id="PR00996">
    <property type="entry name" value="CHERMTFRASE"/>
</dbReference>
<dbReference type="InterPro" id="IPR029063">
    <property type="entry name" value="SAM-dependent_MTases_sf"/>
</dbReference>
<evidence type="ECO:0000313" key="2">
    <source>
        <dbReference type="EMBL" id="QPD02325.1"/>
    </source>
</evidence>
<proteinExistence type="predicted"/>
<dbReference type="InterPro" id="IPR022642">
    <property type="entry name" value="CheR_C"/>
</dbReference>
<dbReference type="GO" id="GO:0032259">
    <property type="term" value="P:methylation"/>
    <property type="evidence" value="ECO:0007669"/>
    <property type="project" value="UniProtKB-KW"/>
</dbReference>
<reference evidence="2 3" key="1">
    <citation type="journal article" date="2020" name="ISME J.">
        <title>Enrichment and physiological characterization of a novel comammox Nitrospira indicates ammonium inhibition of complete nitrification.</title>
        <authorList>
            <person name="Sakoula D."/>
            <person name="Koch H."/>
            <person name="Frank J."/>
            <person name="Jetten M.S.M."/>
            <person name="van Kessel M.A.H.J."/>
            <person name="Lucker S."/>
        </authorList>
    </citation>
    <scope>NUCLEOTIDE SEQUENCE [LARGE SCALE GENOMIC DNA]</scope>
    <source>
        <strain evidence="2">Comreactor17</strain>
    </source>
</reference>
<dbReference type="InterPro" id="IPR050903">
    <property type="entry name" value="Bact_Chemotaxis_MeTrfase"/>
</dbReference>
<evidence type="ECO:0000313" key="3">
    <source>
        <dbReference type="Proteomes" id="UP000593737"/>
    </source>
</evidence>
<dbReference type="PROSITE" id="PS50123">
    <property type="entry name" value="CHER"/>
    <property type="match status" value="1"/>
</dbReference>
<dbReference type="EMBL" id="CP047423">
    <property type="protein sequence ID" value="QPD02325.1"/>
    <property type="molecule type" value="Genomic_DNA"/>
</dbReference>
<dbReference type="KEGG" id="nkf:Nkreftii_000099"/>
<feature type="domain" description="CheR-type methyltransferase" evidence="1">
    <location>
        <begin position="31"/>
        <end position="282"/>
    </location>
</feature>
<dbReference type="EC" id="2.1.1.-" evidence="2"/>
<gene>
    <name evidence="2" type="ORF">Nkreftii_000099</name>
</gene>
<dbReference type="GO" id="GO:0008757">
    <property type="term" value="F:S-adenosylmethionine-dependent methyltransferase activity"/>
    <property type="evidence" value="ECO:0007669"/>
    <property type="project" value="InterPro"/>
</dbReference>
<dbReference type="SUPFAM" id="SSF47757">
    <property type="entry name" value="Chemotaxis receptor methyltransferase CheR, N-terminal domain"/>
    <property type="match status" value="1"/>
</dbReference>